<accession>A0A6N7EFS2</accession>
<gene>
    <name evidence="9" type="ORF">GB881_00480</name>
</gene>
<feature type="transmembrane region" description="Helical" evidence="7">
    <location>
        <begin position="242"/>
        <end position="265"/>
    </location>
</feature>
<dbReference type="PANTHER" id="PTHR30151">
    <property type="entry name" value="ALKANE SULFONATE ABC TRANSPORTER-RELATED, MEMBRANE SUBUNIT"/>
    <property type="match status" value="1"/>
</dbReference>
<keyword evidence="5 7" id="KW-1133">Transmembrane helix</keyword>
<dbReference type="GO" id="GO:0005886">
    <property type="term" value="C:plasma membrane"/>
    <property type="evidence" value="ECO:0007669"/>
    <property type="project" value="UniProtKB-SubCell"/>
</dbReference>
<feature type="transmembrane region" description="Helical" evidence="7">
    <location>
        <begin position="115"/>
        <end position="142"/>
    </location>
</feature>
<comment type="subcellular location">
    <subcellularLocation>
        <location evidence="1 7">Cell membrane</location>
        <topology evidence="1 7">Multi-pass membrane protein</topology>
    </subcellularLocation>
</comment>
<proteinExistence type="inferred from homology"/>
<keyword evidence="6 7" id="KW-0472">Membrane</keyword>
<keyword evidence="10" id="KW-1185">Reference proteome</keyword>
<dbReference type="InterPro" id="IPR000515">
    <property type="entry name" value="MetI-like"/>
</dbReference>
<keyword evidence="2 7" id="KW-0813">Transport</keyword>
<dbReference type="SUPFAM" id="SSF161098">
    <property type="entry name" value="MetI-like"/>
    <property type="match status" value="1"/>
</dbReference>
<dbReference type="EMBL" id="WHPC01000001">
    <property type="protein sequence ID" value="MPV35535.1"/>
    <property type="molecule type" value="Genomic_DNA"/>
</dbReference>
<comment type="caution">
    <text evidence="9">The sequence shown here is derived from an EMBL/GenBank/DDBJ whole genome shotgun (WGS) entry which is preliminary data.</text>
</comment>
<evidence type="ECO:0000259" key="8">
    <source>
        <dbReference type="PROSITE" id="PS50928"/>
    </source>
</evidence>
<organism evidence="9 10">
    <name type="scientific">Georgenia subflava</name>
    <dbReference type="NCBI Taxonomy" id="1622177"/>
    <lineage>
        <taxon>Bacteria</taxon>
        <taxon>Bacillati</taxon>
        <taxon>Actinomycetota</taxon>
        <taxon>Actinomycetes</taxon>
        <taxon>Micrococcales</taxon>
        <taxon>Bogoriellaceae</taxon>
        <taxon>Georgenia</taxon>
    </lineage>
</organism>
<feature type="transmembrane region" description="Helical" evidence="7">
    <location>
        <begin position="148"/>
        <end position="170"/>
    </location>
</feature>
<evidence type="ECO:0000313" key="10">
    <source>
        <dbReference type="Proteomes" id="UP000437709"/>
    </source>
</evidence>
<dbReference type="Proteomes" id="UP000437709">
    <property type="component" value="Unassembled WGS sequence"/>
</dbReference>
<comment type="similarity">
    <text evidence="7">Belongs to the binding-protein-dependent transport system permease family.</text>
</comment>
<keyword evidence="3" id="KW-1003">Cell membrane</keyword>
<name>A0A6N7EFS2_9MICO</name>
<protein>
    <submittedName>
        <fullName evidence="9">ABC transporter permease subunit</fullName>
    </submittedName>
</protein>
<feature type="transmembrane region" description="Helical" evidence="7">
    <location>
        <begin position="89"/>
        <end position="108"/>
    </location>
</feature>
<dbReference type="CDD" id="cd06261">
    <property type="entry name" value="TM_PBP2"/>
    <property type="match status" value="1"/>
</dbReference>
<dbReference type="Pfam" id="PF00528">
    <property type="entry name" value="BPD_transp_1"/>
    <property type="match status" value="1"/>
</dbReference>
<evidence type="ECO:0000256" key="2">
    <source>
        <dbReference type="ARBA" id="ARBA00022448"/>
    </source>
</evidence>
<dbReference type="GO" id="GO:0055085">
    <property type="term" value="P:transmembrane transport"/>
    <property type="evidence" value="ECO:0007669"/>
    <property type="project" value="InterPro"/>
</dbReference>
<dbReference type="AlphaFoldDB" id="A0A6N7EFS2"/>
<reference evidence="9 10" key="1">
    <citation type="submission" date="2019-10" db="EMBL/GenBank/DDBJ databases">
        <title>Georgenia wutianyii sp. nov. and Georgenia yuyongxinii sp. nov. isolated from plateau pika (Ochotona curzoniae) in the Qinghai-Tibet plateau of China.</title>
        <authorList>
            <person name="Tian Z."/>
        </authorList>
    </citation>
    <scope>NUCLEOTIDE SEQUENCE [LARGE SCALE GENOMIC DNA]</scope>
    <source>
        <strain evidence="9 10">JCM 19765</strain>
    </source>
</reference>
<feature type="transmembrane region" description="Helical" evidence="7">
    <location>
        <begin position="212"/>
        <end position="236"/>
    </location>
</feature>
<evidence type="ECO:0000256" key="7">
    <source>
        <dbReference type="RuleBase" id="RU363032"/>
    </source>
</evidence>
<evidence type="ECO:0000256" key="3">
    <source>
        <dbReference type="ARBA" id="ARBA00022475"/>
    </source>
</evidence>
<evidence type="ECO:0000256" key="6">
    <source>
        <dbReference type="ARBA" id="ARBA00023136"/>
    </source>
</evidence>
<dbReference type="PANTHER" id="PTHR30151:SF0">
    <property type="entry name" value="ABC TRANSPORTER PERMEASE PROTEIN MJ0413-RELATED"/>
    <property type="match status" value="1"/>
</dbReference>
<keyword evidence="4 7" id="KW-0812">Transmembrane</keyword>
<dbReference type="Gene3D" id="1.10.3720.10">
    <property type="entry name" value="MetI-like"/>
    <property type="match status" value="1"/>
</dbReference>
<dbReference type="PROSITE" id="PS50928">
    <property type="entry name" value="ABC_TM1"/>
    <property type="match status" value="1"/>
</dbReference>
<dbReference type="InterPro" id="IPR035906">
    <property type="entry name" value="MetI-like_sf"/>
</dbReference>
<dbReference type="OrthoDB" id="7274389at2"/>
<feature type="domain" description="ABC transmembrane type-1" evidence="8">
    <location>
        <begin position="82"/>
        <end position="262"/>
    </location>
</feature>
<evidence type="ECO:0000313" key="9">
    <source>
        <dbReference type="EMBL" id="MPV35535.1"/>
    </source>
</evidence>
<evidence type="ECO:0000256" key="1">
    <source>
        <dbReference type="ARBA" id="ARBA00004651"/>
    </source>
</evidence>
<evidence type="ECO:0000256" key="4">
    <source>
        <dbReference type="ARBA" id="ARBA00022692"/>
    </source>
</evidence>
<evidence type="ECO:0000256" key="5">
    <source>
        <dbReference type="ARBA" id="ARBA00022989"/>
    </source>
</evidence>
<feature type="transmembrane region" description="Helical" evidence="7">
    <location>
        <begin position="32"/>
        <end position="50"/>
    </location>
</feature>
<sequence length="282" mass="29974">MTTMTQGRASSTPADRHIRQGAARARLGRQKYRLITVASVVTLLVVWELFGRQMNPIFASYPTAIAQSAATQISDGTLTAALADSLQPLFLGFFIAAVIGIPVGLLIGRYRVIDAALGIFVTGGYSMPMVAFIPLFILWFGLGFTVKVAVVVVMTVFPIIISTWAGVSAVPKPMIEVGKSFVANEDALMRKIILPATIPHIMTGLRLGIGRAVIGIVIAEFFTAIGGLGGLIITAGQRFDTAALFVPIVVLMILGIGLTKLVGWLEGKVAPWYSSVSGGRDQ</sequence>
<dbReference type="RefSeq" id="WP_152193439.1">
    <property type="nucleotide sequence ID" value="NZ_VUKD01000001.1"/>
</dbReference>